<proteinExistence type="predicted"/>
<sequence>MRFEFKPSFDRSVKSLSPSVKQEVKELCLHLVDVLSREKDLSGGLGLKNVRKNFWEIRKGLKLRVLFRWKADNIDFILAGTHDDIKKYLRT</sequence>
<organism evidence="1">
    <name type="scientific">marine sediment metagenome</name>
    <dbReference type="NCBI Taxonomy" id="412755"/>
    <lineage>
        <taxon>unclassified sequences</taxon>
        <taxon>metagenomes</taxon>
        <taxon>ecological metagenomes</taxon>
    </lineage>
</organism>
<gene>
    <name evidence="1" type="ORF">LCGC14_0941110</name>
</gene>
<protein>
    <recommendedName>
        <fullName evidence="2">Type II toxin-antitoxin system RelE/ParE family toxin</fullName>
    </recommendedName>
</protein>
<comment type="caution">
    <text evidence="1">The sequence shown here is derived from an EMBL/GenBank/DDBJ whole genome shotgun (WGS) entry which is preliminary data.</text>
</comment>
<name>A0A0F9R3P6_9ZZZZ</name>
<dbReference type="Gene3D" id="3.30.2310.20">
    <property type="entry name" value="RelE-like"/>
    <property type="match status" value="1"/>
</dbReference>
<evidence type="ECO:0008006" key="2">
    <source>
        <dbReference type="Google" id="ProtNLM"/>
    </source>
</evidence>
<reference evidence="1" key="1">
    <citation type="journal article" date="2015" name="Nature">
        <title>Complex archaea that bridge the gap between prokaryotes and eukaryotes.</title>
        <authorList>
            <person name="Spang A."/>
            <person name="Saw J.H."/>
            <person name="Jorgensen S.L."/>
            <person name="Zaremba-Niedzwiedzka K."/>
            <person name="Martijn J."/>
            <person name="Lind A.E."/>
            <person name="van Eijk R."/>
            <person name="Schleper C."/>
            <person name="Guy L."/>
            <person name="Ettema T.J."/>
        </authorList>
    </citation>
    <scope>NUCLEOTIDE SEQUENCE</scope>
</reference>
<accession>A0A0F9R3P6</accession>
<dbReference type="InterPro" id="IPR035093">
    <property type="entry name" value="RelE/ParE_toxin_dom_sf"/>
</dbReference>
<dbReference type="AlphaFoldDB" id="A0A0F9R3P6"/>
<dbReference type="EMBL" id="LAZR01003293">
    <property type="protein sequence ID" value="KKN19886.1"/>
    <property type="molecule type" value="Genomic_DNA"/>
</dbReference>
<dbReference type="SUPFAM" id="SSF143011">
    <property type="entry name" value="RelE-like"/>
    <property type="match status" value="1"/>
</dbReference>
<evidence type="ECO:0000313" key="1">
    <source>
        <dbReference type="EMBL" id="KKN19886.1"/>
    </source>
</evidence>